<feature type="compositionally biased region" description="Polar residues" evidence="1">
    <location>
        <begin position="39"/>
        <end position="49"/>
    </location>
</feature>
<protein>
    <submittedName>
        <fullName evidence="2">Uncharacterized protein</fullName>
    </submittedName>
</protein>
<dbReference type="OrthoDB" id="20783at2759"/>
<sequence length="138" mass="15440">MLDLVVPPVDTPFPVQVPRPQGCLTCLECGASERKTSAQRRSPPNQASQMADRKVARRRRWWRLRQRWRMVGVFEVNQDNEFYHLTSMIKEGMHASIQAAADTSGQEPPAAAAAAAAAMVERSHEARRRSTDPSSLRG</sequence>
<organism evidence="2 3">
    <name type="scientific">Liparis tanakae</name>
    <name type="common">Tanaka's snailfish</name>
    <dbReference type="NCBI Taxonomy" id="230148"/>
    <lineage>
        <taxon>Eukaryota</taxon>
        <taxon>Metazoa</taxon>
        <taxon>Chordata</taxon>
        <taxon>Craniata</taxon>
        <taxon>Vertebrata</taxon>
        <taxon>Euteleostomi</taxon>
        <taxon>Actinopterygii</taxon>
        <taxon>Neopterygii</taxon>
        <taxon>Teleostei</taxon>
        <taxon>Neoteleostei</taxon>
        <taxon>Acanthomorphata</taxon>
        <taxon>Eupercaria</taxon>
        <taxon>Perciformes</taxon>
        <taxon>Cottioidei</taxon>
        <taxon>Cottales</taxon>
        <taxon>Liparidae</taxon>
        <taxon>Liparis</taxon>
    </lineage>
</organism>
<evidence type="ECO:0000313" key="2">
    <source>
        <dbReference type="EMBL" id="TNN23312.1"/>
    </source>
</evidence>
<dbReference type="Proteomes" id="UP000314294">
    <property type="component" value="Unassembled WGS sequence"/>
</dbReference>
<accession>A0A4Z2E4Q5</accession>
<name>A0A4Z2E4Q5_9TELE</name>
<evidence type="ECO:0000313" key="3">
    <source>
        <dbReference type="Proteomes" id="UP000314294"/>
    </source>
</evidence>
<evidence type="ECO:0000256" key="1">
    <source>
        <dbReference type="SAM" id="MobiDB-lite"/>
    </source>
</evidence>
<feature type="compositionally biased region" description="Basic and acidic residues" evidence="1">
    <location>
        <begin position="121"/>
        <end position="131"/>
    </location>
</feature>
<dbReference type="AlphaFoldDB" id="A0A4Z2E4Q5"/>
<proteinExistence type="predicted"/>
<feature type="region of interest" description="Disordered" evidence="1">
    <location>
        <begin position="33"/>
        <end position="55"/>
    </location>
</feature>
<keyword evidence="3" id="KW-1185">Reference proteome</keyword>
<comment type="caution">
    <text evidence="2">The sequence shown here is derived from an EMBL/GenBank/DDBJ whole genome shotgun (WGS) entry which is preliminary data.</text>
</comment>
<gene>
    <name evidence="2" type="ORF">EYF80_066569</name>
</gene>
<dbReference type="EMBL" id="SRLO01018946">
    <property type="protein sequence ID" value="TNN23312.1"/>
    <property type="molecule type" value="Genomic_DNA"/>
</dbReference>
<reference evidence="2 3" key="1">
    <citation type="submission" date="2019-03" db="EMBL/GenBank/DDBJ databases">
        <title>First draft genome of Liparis tanakae, snailfish: a comprehensive survey of snailfish specific genes.</title>
        <authorList>
            <person name="Kim W."/>
            <person name="Song I."/>
            <person name="Jeong J.-H."/>
            <person name="Kim D."/>
            <person name="Kim S."/>
            <person name="Ryu S."/>
            <person name="Song J.Y."/>
            <person name="Lee S.K."/>
        </authorList>
    </citation>
    <scope>NUCLEOTIDE SEQUENCE [LARGE SCALE GENOMIC DNA]</scope>
    <source>
        <tissue evidence="2">Muscle</tissue>
    </source>
</reference>
<feature type="region of interest" description="Disordered" evidence="1">
    <location>
        <begin position="98"/>
        <end position="138"/>
    </location>
</feature>